<keyword evidence="2" id="KW-1185">Reference proteome</keyword>
<proteinExistence type="predicted"/>
<dbReference type="Proteomes" id="UP001234178">
    <property type="component" value="Unassembled WGS sequence"/>
</dbReference>
<reference evidence="1 2" key="1">
    <citation type="journal article" date="2023" name="Nucleic Acids Res.">
        <title>The hologenome of Daphnia magna reveals possible DNA methylation and microbiome-mediated evolution of the host genome.</title>
        <authorList>
            <person name="Chaturvedi A."/>
            <person name="Li X."/>
            <person name="Dhandapani V."/>
            <person name="Marshall H."/>
            <person name="Kissane S."/>
            <person name="Cuenca-Cambronero M."/>
            <person name="Asole G."/>
            <person name="Calvet F."/>
            <person name="Ruiz-Romero M."/>
            <person name="Marangio P."/>
            <person name="Guigo R."/>
            <person name="Rago D."/>
            <person name="Mirbahai L."/>
            <person name="Eastwood N."/>
            <person name="Colbourne J.K."/>
            <person name="Zhou J."/>
            <person name="Mallon E."/>
            <person name="Orsini L."/>
        </authorList>
    </citation>
    <scope>NUCLEOTIDE SEQUENCE [LARGE SCALE GENOMIC DNA]</scope>
    <source>
        <strain evidence="1">LRV0_1</strain>
    </source>
</reference>
<organism evidence="1 2">
    <name type="scientific">Daphnia magna</name>
    <dbReference type="NCBI Taxonomy" id="35525"/>
    <lineage>
        <taxon>Eukaryota</taxon>
        <taxon>Metazoa</taxon>
        <taxon>Ecdysozoa</taxon>
        <taxon>Arthropoda</taxon>
        <taxon>Crustacea</taxon>
        <taxon>Branchiopoda</taxon>
        <taxon>Diplostraca</taxon>
        <taxon>Cladocera</taxon>
        <taxon>Anomopoda</taxon>
        <taxon>Daphniidae</taxon>
        <taxon>Daphnia</taxon>
    </lineage>
</organism>
<comment type="caution">
    <text evidence="1">The sequence shown here is derived from an EMBL/GenBank/DDBJ whole genome shotgun (WGS) entry which is preliminary data.</text>
</comment>
<accession>A0ABR0B1J3</accession>
<dbReference type="EMBL" id="JAOYFB010000040">
    <property type="protein sequence ID" value="KAK4035570.1"/>
    <property type="molecule type" value="Genomic_DNA"/>
</dbReference>
<sequence>MKDVPKHNCSLPCRHNQGSISSIFIFHKHQVRTTPEYFLNARTRIDGDDDELVTIGDINLEKKSDLHTHPDVAQE</sequence>
<gene>
    <name evidence="1" type="ORF">OUZ56_027658</name>
</gene>
<evidence type="ECO:0000313" key="2">
    <source>
        <dbReference type="Proteomes" id="UP001234178"/>
    </source>
</evidence>
<protein>
    <submittedName>
        <fullName evidence="1">Uncharacterized protein</fullName>
    </submittedName>
</protein>
<evidence type="ECO:0000313" key="1">
    <source>
        <dbReference type="EMBL" id="KAK4035570.1"/>
    </source>
</evidence>
<name>A0ABR0B1J3_9CRUS</name>